<name>A0A3M0KV20_HIRRU</name>
<keyword evidence="3" id="KW-1185">Reference proteome</keyword>
<reference evidence="2 3" key="1">
    <citation type="submission" date="2018-07" db="EMBL/GenBank/DDBJ databases">
        <title>A high quality draft genome assembly of the barn swallow (H. rustica rustica).</title>
        <authorList>
            <person name="Formenti G."/>
            <person name="Chiara M."/>
            <person name="Poveda L."/>
            <person name="Francoijs K.-J."/>
            <person name="Bonisoli-Alquati A."/>
            <person name="Canova L."/>
            <person name="Gianfranceschi L."/>
            <person name="Horner D.S."/>
            <person name="Saino N."/>
        </authorList>
    </citation>
    <scope>NUCLEOTIDE SEQUENCE [LARGE SCALE GENOMIC DNA]</scope>
    <source>
        <strain evidence="2">Chelidonia</strain>
        <tissue evidence="2">Blood</tissue>
    </source>
</reference>
<feature type="region of interest" description="Disordered" evidence="1">
    <location>
        <begin position="125"/>
        <end position="159"/>
    </location>
</feature>
<organism evidence="2 3">
    <name type="scientific">Hirundo rustica rustica</name>
    <dbReference type="NCBI Taxonomy" id="333673"/>
    <lineage>
        <taxon>Eukaryota</taxon>
        <taxon>Metazoa</taxon>
        <taxon>Chordata</taxon>
        <taxon>Craniata</taxon>
        <taxon>Vertebrata</taxon>
        <taxon>Euteleostomi</taxon>
        <taxon>Archelosauria</taxon>
        <taxon>Archosauria</taxon>
        <taxon>Dinosauria</taxon>
        <taxon>Saurischia</taxon>
        <taxon>Theropoda</taxon>
        <taxon>Coelurosauria</taxon>
        <taxon>Aves</taxon>
        <taxon>Neognathae</taxon>
        <taxon>Neoaves</taxon>
        <taxon>Telluraves</taxon>
        <taxon>Australaves</taxon>
        <taxon>Passeriformes</taxon>
        <taxon>Sylvioidea</taxon>
        <taxon>Hirundinidae</taxon>
        <taxon>Hirundo</taxon>
    </lineage>
</organism>
<evidence type="ECO:0000313" key="3">
    <source>
        <dbReference type="Proteomes" id="UP000269221"/>
    </source>
</evidence>
<sequence>MGFGNSRIKHGELEAGTGFGNSRIKHGELEAGTGFGNSRIKHGELEAGTGFGNSRIKHGELEVGTGFGNSGIKHGELEVGTGFGNSRIKHGELEVLGNSHRESSPPSVASWAGIISWCPPGAESSWIPNPTFSRDPPGGGIDSWDEDFGQPIPRLERIS</sequence>
<dbReference type="EMBL" id="QRBI01000104">
    <property type="protein sequence ID" value="RMC14630.1"/>
    <property type="molecule type" value="Genomic_DNA"/>
</dbReference>
<accession>A0A3M0KV20</accession>
<comment type="caution">
    <text evidence="2">The sequence shown here is derived from an EMBL/GenBank/DDBJ whole genome shotgun (WGS) entry which is preliminary data.</text>
</comment>
<evidence type="ECO:0000313" key="2">
    <source>
        <dbReference type="EMBL" id="RMC14630.1"/>
    </source>
</evidence>
<dbReference type="Proteomes" id="UP000269221">
    <property type="component" value="Unassembled WGS sequence"/>
</dbReference>
<evidence type="ECO:0000256" key="1">
    <source>
        <dbReference type="SAM" id="MobiDB-lite"/>
    </source>
</evidence>
<proteinExistence type="predicted"/>
<gene>
    <name evidence="2" type="ORF">DUI87_06802</name>
</gene>
<protein>
    <submittedName>
        <fullName evidence="2">Uncharacterized protein</fullName>
    </submittedName>
</protein>
<dbReference type="AlphaFoldDB" id="A0A3M0KV20"/>